<dbReference type="InterPro" id="IPR028994">
    <property type="entry name" value="Integrin_alpha_N"/>
</dbReference>
<dbReference type="GeneID" id="28249033"/>
<dbReference type="Proteomes" id="UP000013243">
    <property type="component" value="Chromosome"/>
</dbReference>
<dbReference type="OrthoDB" id="58662at2"/>
<gene>
    <name evidence="2" type="ORF">K529_004335</name>
</gene>
<evidence type="ECO:0000313" key="2">
    <source>
        <dbReference type="EMBL" id="ANP39987.1"/>
    </source>
</evidence>
<reference evidence="2 3" key="1">
    <citation type="journal article" date="2016" name="ISME J.">
        <title>Global occurrence and heterogeneity of the Roseobacter-clade species Ruegeria mobilis.</title>
        <authorList>
            <person name="Sonnenschein E."/>
            <person name="Gram L."/>
        </authorList>
    </citation>
    <scope>NUCLEOTIDE SEQUENCE [LARGE SCALE GENOMIC DNA]</scope>
    <source>
        <strain evidence="2 3">F1926</strain>
    </source>
</reference>
<name>A0A1B1A0I6_9RHOB</name>
<evidence type="ECO:0008006" key="4">
    <source>
        <dbReference type="Google" id="ProtNLM"/>
    </source>
</evidence>
<dbReference type="STRING" id="1265309.K529_004335"/>
<sequence>MAGGGRARRPRARVQPPSIRRAAQTFCVSLAVLASAAAGSARENWRVLSAEFSEPTTRYGHAVLGDDVEYGSLLIHVDTGGSGALSFNAVQQKARFEVRLPLTRVFEDLEPRLWDVTGDGLPEVVVIETDVEKGAQLAIYDAEGQKLAQTPHIGQRNRWLAPIGAADLDGDGNIEIAYIDRPHLAKTLRIWRYEGRKLVEVASLKGLTNHRVGQDFITSGIRDCGQGPEIITVDADWSRIVASRLKDGTVTRRDIARFDKNAGPISALACKAD</sequence>
<dbReference type="EMBL" id="CP015230">
    <property type="protein sequence ID" value="ANP39987.1"/>
    <property type="molecule type" value="Genomic_DNA"/>
</dbReference>
<dbReference type="Pfam" id="PF13517">
    <property type="entry name" value="FG-GAP_3"/>
    <property type="match status" value="1"/>
</dbReference>
<protein>
    <recommendedName>
        <fullName evidence="4">VCBS repeat-containing protein</fullName>
    </recommendedName>
</protein>
<dbReference type="KEGG" id="rmb:K529_004335"/>
<proteinExistence type="predicted"/>
<dbReference type="AlphaFoldDB" id="A0A1B1A0I6"/>
<accession>A0A1B1A0I6</accession>
<dbReference type="RefSeq" id="WP_046002472.1">
    <property type="nucleotide sequence ID" value="NZ_CP015230.1"/>
</dbReference>
<dbReference type="InterPro" id="IPR013517">
    <property type="entry name" value="FG-GAP"/>
</dbReference>
<organism evidence="2 3">
    <name type="scientific">Tritonibacter mobilis F1926</name>
    <dbReference type="NCBI Taxonomy" id="1265309"/>
    <lineage>
        <taxon>Bacteria</taxon>
        <taxon>Pseudomonadati</taxon>
        <taxon>Pseudomonadota</taxon>
        <taxon>Alphaproteobacteria</taxon>
        <taxon>Rhodobacterales</taxon>
        <taxon>Paracoccaceae</taxon>
        <taxon>Tritonibacter</taxon>
    </lineage>
</organism>
<dbReference type="SUPFAM" id="SSF69318">
    <property type="entry name" value="Integrin alpha N-terminal domain"/>
    <property type="match status" value="1"/>
</dbReference>
<evidence type="ECO:0000256" key="1">
    <source>
        <dbReference type="ARBA" id="ARBA00022729"/>
    </source>
</evidence>
<evidence type="ECO:0000313" key="3">
    <source>
        <dbReference type="Proteomes" id="UP000013243"/>
    </source>
</evidence>
<keyword evidence="1" id="KW-0732">Signal</keyword>